<comment type="caution">
    <text evidence="5">The sequence shown here is derived from an EMBL/GenBank/DDBJ whole genome shotgun (WGS) entry which is preliminary data.</text>
</comment>
<reference evidence="5 6" key="1">
    <citation type="submission" date="2020-10" db="EMBL/GenBank/DDBJ databases">
        <title>Plant Genome Project.</title>
        <authorList>
            <person name="Zhang R.-G."/>
        </authorList>
    </citation>
    <scope>NUCLEOTIDE SEQUENCE [LARGE SCALE GENOMIC DNA]</scope>
    <source>
        <strain evidence="5">FAFU-HL-1</strain>
        <tissue evidence="5">Leaf</tissue>
    </source>
</reference>
<name>A0A835K162_9ROSI</name>
<protein>
    <submittedName>
        <fullName evidence="5">Uncharacterized protein</fullName>
    </submittedName>
</protein>
<proteinExistence type="inferred from homology"/>
<keyword evidence="3" id="KW-0808">Transferase</keyword>
<gene>
    <name evidence="5" type="ORF">SADUNF_Sadunf08G0148700</name>
</gene>
<dbReference type="GO" id="GO:0016746">
    <property type="term" value="F:acyltransferase activity"/>
    <property type="evidence" value="ECO:0007669"/>
    <property type="project" value="UniProtKB-KW"/>
</dbReference>
<dbReference type="AlphaFoldDB" id="A0A835K162"/>
<evidence type="ECO:0000256" key="2">
    <source>
        <dbReference type="ARBA" id="ARBA00009861"/>
    </source>
</evidence>
<comment type="pathway">
    <text evidence="1">Alkaloid biosynthesis.</text>
</comment>
<evidence type="ECO:0000313" key="5">
    <source>
        <dbReference type="EMBL" id="KAF9677831.1"/>
    </source>
</evidence>
<dbReference type="PANTHER" id="PTHR31623">
    <property type="entry name" value="F21J9.9"/>
    <property type="match status" value="1"/>
</dbReference>
<sequence length="110" mass="11937">MLKQFLPEAIESNKAAIGSHLLRQTSFFDRSGLANEACLSHKIGEAATLAACIRCQTATALSSCEVASPVFMGVSDFPQMDLSISLLPVELMQRERNAKRFVFDGSKITA</sequence>
<dbReference type="PANTHER" id="PTHR31623:SF88">
    <property type="entry name" value="ACYLSUGAR ACYLTRANSFERASE 3-LIKE"/>
    <property type="match status" value="1"/>
</dbReference>
<accession>A0A835K162</accession>
<evidence type="ECO:0000256" key="4">
    <source>
        <dbReference type="ARBA" id="ARBA00023315"/>
    </source>
</evidence>
<dbReference type="Proteomes" id="UP000657918">
    <property type="component" value="Chromosome 8"/>
</dbReference>
<keyword evidence="4" id="KW-0012">Acyltransferase</keyword>
<evidence type="ECO:0000256" key="3">
    <source>
        <dbReference type="ARBA" id="ARBA00022679"/>
    </source>
</evidence>
<evidence type="ECO:0000313" key="6">
    <source>
        <dbReference type="Proteomes" id="UP000657918"/>
    </source>
</evidence>
<keyword evidence="6" id="KW-1185">Reference proteome</keyword>
<comment type="similarity">
    <text evidence="2">Belongs to the plant acyltransferase family.</text>
</comment>
<dbReference type="EMBL" id="JADGMS010000008">
    <property type="protein sequence ID" value="KAF9677831.1"/>
    <property type="molecule type" value="Genomic_DNA"/>
</dbReference>
<organism evidence="5 6">
    <name type="scientific">Salix dunnii</name>
    <dbReference type="NCBI Taxonomy" id="1413687"/>
    <lineage>
        <taxon>Eukaryota</taxon>
        <taxon>Viridiplantae</taxon>
        <taxon>Streptophyta</taxon>
        <taxon>Embryophyta</taxon>
        <taxon>Tracheophyta</taxon>
        <taxon>Spermatophyta</taxon>
        <taxon>Magnoliopsida</taxon>
        <taxon>eudicotyledons</taxon>
        <taxon>Gunneridae</taxon>
        <taxon>Pentapetalae</taxon>
        <taxon>rosids</taxon>
        <taxon>fabids</taxon>
        <taxon>Malpighiales</taxon>
        <taxon>Salicaceae</taxon>
        <taxon>Saliceae</taxon>
        <taxon>Salix</taxon>
    </lineage>
</organism>
<evidence type="ECO:0000256" key="1">
    <source>
        <dbReference type="ARBA" id="ARBA00004913"/>
    </source>
</evidence>